<evidence type="ECO:0000256" key="1">
    <source>
        <dbReference type="ARBA" id="ARBA00000085"/>
    </source>
</evidence>
<proteinExistence type="predicted"/>
<dbReference type="PANTHER" id="PTHR43065">
    <property type="entry name" value="SENSOR HISTIDINE KINASE"/>
    <property type="match status" value="1"/>
</dbReference>
<accession>A0A495VA03</accession>
<keyword evidence="6" id="KW-1185">Reference proteome</keyword>
<dbReference type="PROSITE" id="PS50109">
    <property type="entry name" value="HIS_KIN"/>
    <property type="match status" value="1"/>
</dbReference>
<dbReference type="EMBL" id="RBXL01000001">
    <property type="protein sequence ID" value="RKT45453.1"/>
    <property type="molecule type" value="Genomic_DNA"/>
</dbReference>
<evidence type="ECO:0000313" key="5">
    <source>
        <dbReference type="EMBL" id="RKT45453.1"/>
    </source>
</evidence>
<keyword evidence="3" id="KW-0812">Transmembrane</keyword>
<organism evidence="5 6">
    <name type="scientific">Thiocapsa rosea</name>
    <dbReference type="NCBI Taxonomy" id="69360"/>
    <lineage>
        <taxon>Bacteria</taxon>
        <taxon>Pseudomonadati</taxon>
        <taxon>Pseudomonadota</taxon>
        <taxon>Gammaproteobacteria</taxon>
        <taxon>Chromatiales</taxon>
        <taxon>Chromatiaceae</taxon>
        <taxon>Thiocapsa</taxon>
    </lineage>
</organism>
<evidence type="ECO:0000259" key="4">
    <source>
        <dbReference type="PROSITE" id="PS50109"/>
    </source>
</evidence>
<feature type="transmembrane region" description="Helical" evidence="3">
    <location>
        <begin position="418"/>
        <end position="437"/>
    </location>
</feature>
<dbReference type="Gene3D" id="3.40.50.2300">
    <property type="match status" value="2"/>
</dbReference>
<feature type="domain" description="Histidine kinase" evidence="4">
    <location>
        <begin position="471"/>
        <end position="702"/>
    </location>
</feature>
<comment type="catalytic activity">
    <reaction evidence="1">
        <text>ATP + protein L-histidine = ADP + protein N-phospho-L-histidine.</text>
        <dbReference type="EC" id="2.7.13.3"/>
    </reaction>
</comment>
<evidence type="ECO:0000313" key="6">
    <source>
        <dbReference type="Proteomes" id="UP000274556"/>
    </source>
</evidence>
<keyword evidence="5" id="KW-0418">Kinase</keyword>
<dbReference type="SMART" id="SM00387">
    <property type="entry name" value="HATPase_c"/>
    <property type="match status" value="1"/>
</dbReference>
<dbReference type="Pfam" id="PF02518">
    <property type="entry name" value="HATPase_c"/>
    <property type="match status" value="1"/>
</dbReference>
<dbReference type="Proteomes" id="UP000274556">
    <property type="component" value="Unassembled WGS sequence"/>
</dbReference>
<dbReference type="PANTHER" id="PTHR43065:SF42">
    <property type="entry name" value="TWO-COMPONENT SENSOR PPRA"/>
    <property type="match status" value="1"/>
</dbReference>
<dbReference type="InterPro" id="IPR005467">
    <property type="entry name" value="His_kinase_dom"/>
</dbReference>
<name>A0A495VA03_9GAMM</name>
<dbReference type="Gene3D" id="1.10.287.130">
    <property type="match status" value="1"/>
</dbReference>
<dbReference type="InterPro" id="IPR004358">
    <property type="entry name" value="Sig_transdc_His_kin-like_C"/>
</dbReference>
<dbReference type="Gene3D" id="3.30.565.10">
    <property type="entry name" value="Histidine kinase-like ATPase, C-terminal domain"/>
    <property type="match status" value="1"/>
</dbReference>
<keyword evidence="3" id="KW-0472">Membrane</keyword>
<keyword evidence="3" id="KW-1133">Transmembrane helix</keyword>
<dbReference type="EC" id="2.7.13.3" evidence="2"/>
<dbReference type="AlphaFoldDB" id="A0A495VA03"/>
<evidence type="ECO:0000256" key="3">
    <source>
        <dbReference type="SAM" id="Phobius"/>
    </source>
</evidence>
<sequence length="719" mass="77973">MMSEGLATDGSAMFLLVRSRSTVDPSRLGARHADSASPLEALASGSRPASAVVRFAWDVLAPSAKGAALISRAARSLRCARALLGLLGCALLLPSASPATAAEEPHVLVLFGYQRALPATIKVEQGLDETIAAGTEVSVEFLDSARFSGESYVRSVTRFLSEKYSRRSPQVIVAGGEDALTFLLAHREGLFPHAPIIHLGIRPSVLASLAPFPADVVGIPIEFDAMRTIDLALRLSPRAKRLVLVTGAAPWDRAWEARLRAEVPRFAARVTPEFLAGLPTDELLERLRALDRDSIVFTPGYFRDGNGESFIPLAAGAAMAQSASVPVFAPSDTTMGTGIVGGYCPSYVAMGREVGRAVNALLDGVAAEALELPAVLPTTLNLDWNQVRRWRLDQDQIPDHAVIHFREPGFLEAHRREAILLTVVMLLQSGLIVWLLVERRRRRVAEQAEQKQRFALIHASRVSVAGELTGSIAHEINQPLGAILSNTDAAELILGAGAGPGAATDTEAESWPDPARHRELRAILADIRRDDLRASEVIRRLRALLGKQRTESKPLDLVEVAGEVFALLRVEARRRAVTLSLSPAVPRAMILGDRVQVQQIMIILTINAMDAMANVATDRRIAVLAIEERARHVRISVTDHGTGIAPEHLEQVFESFFSTKQDGMGLGLAIARTLVNAHHGRIWAENVAAGGARFQVELPALGRTKRNRKVSINTRHRHE</sequence>
<dbReference type="InterPro" id="IPR003594">
    <property type="entry name" value="HATPase_dom"/>
</dbReference>
<keyword evidence="5" id="KW-0808">Transferase</keyword>
<evidence type="ECO:0000256" key="2">
    <source>
        <dbReference type="ARBA" id="ARBA00012438"/>
    </source>
</evidence>
<dbReference type="SUPFAM" id="SSF55874">
    <property type="entry name" value="ATPase domain of HSP90 chaperone/DNA topoisomerase II/histidine kinase"/>
    <property type="match status" value="1"/>
</dbReference>
<comment type="caution">
    <text evidence="5">The sequence shown here is derived from an EMBL/GenBank/DDBJ whole genome shotgun (WGS) entry which is preliminary data.</text>
</comment>
<reference evidence="5 6" key="1">
    <citation type="submission" date="2018-10" db="EMBL/GenBank/DDBJ databases">
        <title>Genomic Encyclopedia of Archaeal and Bacterial Type Strains, Phase II (KMG-II): from individual species to whole genera.</title>
        <authorList>
            <person name="Goeker M."/>
        </authorList>
    </citation>
    <scope>NUCLEOTIDE SEQUENCE [LARGE SCALE GENOMIC DNA]</scope>
    <source>
        <strain evidence="5 6">DSM 235</strain>
    </source>
</reference>
<dbReference type="GO" id="GO:0004673">
    <property type="term" value="F:protein histidine kinase activity"/>
    <property type="evidence" value="ECO:0007669"/>
    <property type="project" value="UniProtKB-EC"/>
</dbReference>
<protein>
    <recommendedName>
        <fullName evidence="2">histidine kinase</fullName>
        <ecNumber evidence="2">2.7.13.3</ecNumber>
    </recommendedName>
</protein>
<dbReference type="PRINTS" id="PR00344">
    <property type="entry name" value="BCTRLSENSOR"/>
</dbReference>
<gene>
    <name evidence="5" type="ORF">BDD21_2909</name>
</gene>
<dbReference type="InterPro" id="IPR036890">
    <property type="entry name" value="HATPase_C_sf"/>
</dbReference>